<dbReference type="SUPFAM" id="SSF55781">
    <property type="entry name" value="GAF domain-like"/>
    <property type="match status" value="1"/>
</dbReference>
<evidence type="ECO:0000259" key="1">
    <source>
        <dbReference type="PROSITE" id="PS51078"/>
    </source>
</evidence>
<evidence type="ECO:0000313" key="3">
    <source>
        <dbReference type="Proteomes" id="UP000234641"/>
    </source>
</evidence>
<dbReference type="Gene3D" id="3.30.450.40">
    <property type="match status" value="1"/>
</dbReference>
<evidence type="ECO:0000313" key="2">
    <source>
        <dbReference type="EMBL" id="SMX80237.1"/>
    </source>
</evidence>
<name>A0A2H1IYG0_BRELN</name>
<dbReference type="RefSeq" id="WP_180956953.1">
    <property type="nucleotide sequence ID" value="NZ_FXYY01000007.1"/>
</dbReference>
<feature type="domain" description="IclR-ED" evidence="1">
    <location>
        <begin position="1"/>
        <end position="48"/>
    </location>
</feature>
<dbReference type="EMBL" id="FXYY01000007">
    <property type="protein sequence ID" value="SMX80237.1"/>
    <property type="molecule type" value="Genomic_DNA"/>
</dbReference>
<dbReference type="InterPro" id="IPR029016">
    <property type="entry name" value="GAF-like_dom_sf"/>
</dbReference>
<organism evidence="2 3">
    <name type="scientific">Brevibacterium linens ATCC 9172</name>
    <dbReference type="NCBI Taxonomy" id="1255617"/>
    <lineage>
        <taxon>Bacteria</taxon>
        <taxon>Bacillati</taxon>
        <taxon>Actinomycetota</taxon>
        <taxon>Actinomycetes</taxon>
        <taxon>Micrococcales</taxon>
        <taxon>Brevibacteriaceae</taxon>
        <taxon>Brevibacterium</taxon>
    </lineage>
</organism>
<gene>
    <name evidence="2" type="ORF">BLIN9172_01575</name>
</gene>
<dbReference type="Proteomes" id="UP000234641">
    <property type="component" value="Unassembled WGS sequence"/>
</dbReference>
<proteinExistence type="predicted"/>
<dbReference type="PROSITE" id="PS51078">
    <property type="entry name" value="ICLR_ED"/>
    <property type="match status" value="1"/>
</dbReference>
<dbReference type="AlphaFoldDB" id="A0A2H1IYG0"/>
<sequence length="48" mass="5104">MPVFDLDGTLLASLALAAPVFRSSLDALIEFVPQLTETAASIAARFPR</sequence>
<protein>
    <recommendedName>
        <fullName evidence="1">IclR-ED domain-containing protein</fullName>
    </recommendedName>
</protein>
<dbReference type="InterPro" id="IPR014757">
    <property type="entry name" value="Tscrpt_reg_IclR_C"/>
</dbReference>
<reference evidence="2 3" key="1">
    <citation type="submission" date="2017-03" db="EMBL/GenBank/DDBJ databases">
        <authorList>
            <person name="Afonso C.L."/>
            <person name="Miller P.J."/>
            <person name="Scott M.A."/>
            <person name="Spackman E."/>
            <person name="Goraichik I."/>
            <person name="Dimitrov K.M."/>
            <person name="Suarez D.L."/>
            <person name="Swayne D.E."/>
        </authorList>
    </citation>
    <scope>NUCLEOTIDE SEQUENCE [LARGE SCALE GENOMIC DNA]</scope>
    <source>
        <strain evidence="2 3">ATCC 9172</strain>
    </source>
</reference>
<accession>A0A2H1IYG0</accession>